<reference evidence="10" key="1">
    <citation type="submission" date="2024-07" db="EMBL/GenBank/DDBJ databases">
        <title>Two chromosome-level genome assemblies of Korean endemic species Abeliophyllum distichum and Forsythia ovata (Oleaceae).</title>
        <authorList>
            <person name="Jang H."/>
        </authorList>
    </citation>
    <scope>NUCLEOTIDE SEQUENCE [LARGE SCALE GENOMIC DNA]</scope>
</reference>
<dbReference type="GO" id="GO:0005524">
    <property type="term" value="F:ATP binding"/>
    <property type="evidence" value="ECO:0007669"/>
    <property type="project" value="UniProtKB-KW"/>
</dbReference>
<dbReference type="Pfam" id="PF00931">
    <property type="entry name" value="NB-ARC"/>
    <property type="match status" value="1"/>
</dbReference>
<comment type="caution">
    <text evidence="9">The sequence shown here is derived from an EMBL/GenBank/DDBJ whole genome shotgun (WGS) entry which is preliminary data.</text>
</comment>
<proteinExistence type="inferred from homology"/>
<dbReference type="InterPro" id="IPR027417">
    <property type="entry name" value="P-loop_NTPase"/>
</dbReference>
<dbReference type="SUPFAM" id="SSF54001">
    <property type="entry name" value="Cysteine proteinases"/>
    <property type="match status" value="1"/>
</dbReference>
<dbReference type="Gene3D" id="3.40.50.300">
    <property type="entry name" value="P-loop containing nucleotide triphosphate hydrolases"/>
    <property type="match status" value="1"/>
</dbReference>
<evidence type="ECO:0000256" key="2">
    <source>
        <dbReference type="ARBA" id="ARBA00022614"/>
    </source>
</evidence>
<keyword evidence="5" id="KW-0611">Plant defense</keyword>
<dbReference type="AlphaFoldDB" id="A0ABD1SJ08"/>
<evidence type="ECO:0000313" key="9">
    <source>
        <dbReference type="EMBL" id="KAL2500580.1"/>
    </source>
</evidence>
<dbReference type="GO" id="GO:0051707">
    <property type="term" value="P:response to other organism"/>
    <property type="evidence" value="ECO:0007669"/>
    <property type="project" value="UniProtKB-ARBA"/>
</dbReference>
<dbReference type="Gene3D" id="1.10.8.430">
    <property type="entry name" value="Helical domain of apoptotic protease-activating factors"/>
    <property type="match status" value="1"/>
</dbReference>
<dbReference type="Gene3D" id="3.80.10.10">
    <property type="entry name" value="Ribonuclease Inhibitor"/>
    <property type="match status" value="1"/>
</dbReference>
<dbReference type="InterPro" id="IPR055414">
    <property type="entry name" value="LRR_R13L4/SHOC2-like"/>
</dbReference>
<dbReference type="PRINTS" id="PR00364">
    <property type="entry name" value="DISEASERSIST"/>
</dbReference>
<dbReference type="FunFam" id="3.40.50.300:FF:001091">
    <property type="entry name" value="Probable disease resistance protein At1g61300"/>
    <property type="match status" value="1"/>
</dbReference>
<feature type="domain" description="Disease resistance R13L4/SHOC-2-like LRR" evidence="8">
    <location>
        <begin position="360"/>
        <end position="712"/>
    </location>
</feature>
<name>A0ABD1SJ08_9LAMI</name>
<protein>
    <recommendedName>
        <fullName evidence="11">NB-ARC domain-containing protein</fullName>
    </recommendedName>
</protein>
<dbReference type="PANTHER" id="PTHR23155">
    <property type="entry name" value="DISEASE RESISTANCE PROTEIN RP"/>
    <property type="match status" value="1"/>
</dbReference>
<dbReference type="EMBL" id="JBFOLJ010000010">
    <property type="protein sequence ID" value="KAL2500580.1"/>
    <property type="molecule type" value="Genomic_DNA"/>
</dbReference>
<evidence type="ECO:0000259" key="8">
    <source>
        <dbReference type="Pfam" id="PF23598"/>
    </source>
</evidence>
<dbReference type="InterPro" id="IPR002182">
    <property type="entry name" value="NB-ARC"/>
</dbReference>
<dbReference type="InterPro" id="IPR042197">
    <property type="entry name" value="Apaf_helical"/>
</dbReference>
<evidence type="ECO:0000313" key="10">
    <source>
        <dbReference type="Proteomes" id="UP001604277"/>
    </source>
</evidence>
<sequence>MEWIERELRRMESYLADVDTIISTQGESKRLLTYIEDITELADYVEKTIIVFESLSVKRKRFRGWLFVTCTFKSHQMVMKIEKIRRRVNEISEAKSRYGIPDIPDRAKSDHVDRRRSYPHFEEPNVVGLDEQVDMLISRLKNSGPQGCFISIVGMPGVGKTTLAKKFYKSAGRFIRSAWVYVSQNPSTLELMKDIARQVGLEKEQQDDNLIANLYTFLKGERYVIFFVDIWDTKTWEDLKVVLPKSDKGRSIVLTSRYSSVGRGIGGESSLHELQPLDLNSSWELFSTLIMAHEENNRMNIPSELEDVGRLIIEKCGGVPLAIVATAGRLWTKERRRDVWVRGDQKLEQEHFKSIDQNSRFIKVLRVECQTLPSFLPDKFINLVGLTYLELRGDGRLEVPRTISNLRSLETFDVQGCENVTLPTVIWKMQRLRHILLPVLAKFQNVSKSKNPKIEEVNLPNLQTLYTLNGYSMRVEFLKKFTNLRKLGIWCSMEQIGILLKDSIPISNKMETLILQINEDDPNIASTNFSRYFSSNQNLGSASPQLNFSVYGNLVDLHLEGSIRKLPELPISLNKLTLAGSRLEQDPMEELGKLANLKKLQLRAYSYIGSEMVISDSCFFPSLEEFILEPMPALKTLKVEGEVMPKLKCPRINCEIKLEIHSERLKNIFTEFNNYLMGMSYLSLSEIKFALPDDDFSWDDEDEDEVIQLTSNITHKANELLHEEEIVETQTATLDGAPPSVIALYNEKTSTLLAPSAVDSFELNPGIYGTKMPCWFDNQDFTSFCLMKEITANCILLYQTLTKKYVFIDPTIASIGSGTTEDRAGDLNSKLGVLVPGQLALKPLNVGTFKLFNADKQLNMSTTISYEIVQCPRQSGNTECGYFVLQFMRDIIYKHDTQLKSLYNDAIAFPQELLDEVRNEWIQFYRQVK</sequence>
<dbReference type="SUPFAM" id="SSF52540">
    <property type="entry name" value="P-loop containing nucleoside triphosphate hydrolases"/>
    <property type="match status" value="1"/>
</dbReference>
<dbReference type="PANTHER" id="PTHR23155:SF1238">
    <property type="entry name" value="TOMV SUSCEPTIBLE PROTEIN TM-2"/>
    <property type="match status" value="1"/>
</dbReference>
<accession>A0ABD1SJ08</accession>
<keyword evidence="10" id="KW-1185">Reference proteome</keyword>
<dbReference type="GO" id="GO:0006952">
    <property type="term" value="P:defense response"/>
    <property type="evidence" value="ECO:0007669"/>
    <property type="project" value="UniProtKB-KW"/>
</dbReference>
<dbReference type="InterPro" id="IPR044974">
    <property type="entry name" value="Disease_R_plants"/>
</dbReference>
<keyword evidence="2" id="KW-0433">Leucine-rich repeat</keyword>
<evidence type="ECO:0000256" key="4">
    <source>
        <dbReference type="ARBA" id="ARBA00022741"/>
    </source>
</evidence>
<organism evidence="9 10">
    <name type="scientific">Forsythia ovata</name>
    <dbReference type="NCBI Taxonomy" id="205694"/>
    <lineage>
        <taxon>Eukaryota</taxon>
        <taxon>Viridiplantae</taxon>
        <taxon>Streptophyta</taxon>
        <taxon>Embryophyta</taxon>
        <taxon>Tracheophyta</taxon>
        <taxon>Spermatophyta</taxon>
        <taxon>Magnoliopsida</taxon>
        <taxon>eudicotyledons</taxon>
        <taxon>Gunneridae</taxon>
        <taxon>Pentapetalae</taxon>
        <taxon>asterids</taxon>
        <taxon>lamiids</taxon>
        <taxon>Lamiales</taxon>
        <taxon>Oleaceae</taxon>
        <taxon>Forsythieae</taxon>
        <taxon>Forsythia</taxon>
    </lineage>
</organism>
<dbReference type="Pfam" id="PF23598">
    <property type="entry name" value="LRR_14"/>
    <property type="match status" value="1"/>
</dbReference>
<dbReference type="SUPFAM" id="SSF52058">
    <property type="entry name" value="L domain-like"/>
    <property type="match status" value="1"/>
</dbReference>
<keyword evidence="3" id="KW-0677">Repeat</keyword>
<keyword evidence="4" id="KW-0547">Nucleotide-binding</keyword>
<dbReference type="InterPro" id="IPR038765">
    <property type="entry name" value="Papain-like_cys_pep_sf"/>
</dbReference>
<keyword evidence="6" id="KW-0067">ATP-binding</keyword>
<evidence type="ECO:0008006" key="11">
    <source>
        <dbReference type="Google" id="ProtNLM"/>
    </source>
</evidence>
<dbReference type="Proteomes" id="UP001604277">
    <property type="component" value="Unassembled WGS sequence"/>
</dbReference>
<evidence type="ECO:0000256" key="5">
    <source>
        <dbReference type="ARBA" id="ARBA00022821"/>
    </source>
</evidence>
<evidence type="ECO:0000259" key="7">
    <source>
        <dbReference type="Pfam" id="PF00931"/>
    </source>
</evidence>
<dbReference type="InterPro" id="IPR032675">
    <property type="entry name" value="LRR_dom_sf"/>
</dbReference>
<feature type="domain" description="NB-ARC" evidence="7">
    <location>
        <begin position="130"/>
        <end position="293"/>
    </location>
</feature>
<comment type="similarity">
    <text evidence="1">Belongs to the disease resistance NB-LRR family.</text>
</comment>
<evidence type="ECO:0000256" key="1">
    <source>
        <dbReference type="ARBA" id="ARBA00008894"/>
    </source>
</evidence>
<gene>
    <name evidence="9" type="ORF">Fot_34428</name>
</gene>
<evidence type="ECO:0000256" key="6">
    <source>
        <dbReference type="ARBA" id="ARBA00022840"/>
    </source>
</evidence>
<evidence type="ECO:0000256" key="3">
    <source>
        <dbReference type="ARBA" id="ARBA00022737"/>
    </source>
</evidence>